<dbReference type="Proteomes" id="UP000253606">
    <property type="component" value="Chromosome"/>
</dbReference>
<protein>
    <submittedName>
        <fullName evidence="1">Uncharacterized protein</fullName>
    </submittedName>
</protein>
<dbReference type="AlphaFoldDB" id="A0A2Z5G4Y9"/>
<organism evidence="1 2">
    <name type="scientific">Acidisarcina polymorpha</name>
    <dbReference type="NCBI Taxonomy" id="2211140"/>
    <lineage>
        <taxon>Bacteria</taxon>
        <taxon>Pseudomonadati</taxon>
        <taxon>Acidobacteriota</taxon>
        <taxon>Terriglobia</taxon>
        <taxon>Terriglobales</taxon>
        <taxon>Acidobacteriaceae</taxon>
        <taxon>Acidisarcina</taxon>
    </lineage>
</organism>
<dbReference type="KEGG" id="abas:ACPOL_4321"/>
<evidence type="ECO:0000313" key="2">
    <source>
        <dbReference type="Proteomes" id="UP000253606"/>
    </source>
</evidence>
<evidence type="ECO:0000313" key="1">
    <source>
        <dbReference type="EMBL" id="AXC13596.1"/>
    </source>
</evidence>
<dbReference type="RefSeq" id="WP_114208547.1">
    <property type="nucleotide sequence ID" value="NZ_CP030840.1"/>
</dbReference>
<accession>A0A2Z5G4Y9</accession>
<gene>
    <name evidence="1" type="ORF">ACPOL_4321</name>
</gene>
<reference evidence="1 2" key="1">
    <citation type="journal article" date="2018" name="Front. Microbiol.">
        <title>Hydrolytic Capabilities as a Key to Environmental Success: Chitinolytic and Cellulolytic Acidobacteria From Acidic Sub-arctic Soils and Boreal Peatlands.</title>
        <authorList>
            <person name="Belova S.E."/>
            <person name="Ravin N.V."/>
            <person name="Pankratov T.A."/>
            <person name="Rakitin A.L."/>
            <person name="Ivanova A.A."/>
            <person name="Beletsky A.V."/>
            <person name="Mardanov A.V."/>
            <person name="Sinninghe Damste J.S."/>
            <person name="Dedysh S.N."/>
        </authorList>
    </citation>
    <scope>NUCLEOTIDE SEQUENCE [LARGE SCALE GENOMIC DNA]</scope>
    <source>
        <strain evidence="1 2">SBC82</strain>
    </source>
</reference>
<sequence>MSAAPILPRIWASNRARPAIAPTYAEPFETLAFYRKRTEALLHRYMRASMHIGRSPSMLGDSITRGKASSSRRHGFDDNINFVIDVERCLARLDGFSRQLVARIALQEYTQGETVSLTGLSLRSVIRKYGEAIDKLTGILLECELFE</sequence>
<name>A0A2Z5G4Y9_9BACT</name>
<keyword evidence="2" id="KW-1185">Reference proteome</keyword>
<dbReference type="OrthoDB" id="118550at2"/>
<proteinExistence type="predicted"/>
<dbReference type="EMBL" id="CP030840">
    <property type="protein sequence ID" value="AXC13596.1"/>
    <property type="molecule type" value="Genomic_DNA"/>
</dbReference>